<reference evidence="1" key="1">
    <citation type="submission" date="2020-11" db="EMBL/GenBank/DDBJ databases">
        <authorList>
            <person name="Tran Van P."/>
        </authorList>
    </citation>
    <scope>NUCLEOTIDE SEQUENCE</scope>
</reference>
<dbReference type="Proteomes" id="UP000678499">
    <property type="component" value="Unassembled WGS sequence"/>
</dbReference>
<evidence type="ECO:0000313" key="2">
    <source>
        <dbReference type="Proteomes" id="UP000678499"/>
    </source>
</evidence>
<proteinExistence type="predicted"/>
<dbReference type="EMBL" id="CAJPEX010006208">
    <property type="protein sequence ID" value="CAG0923977.1"/>
    <property type="molecule type" value="Genomic_DNA"/>
</dbReference>
<dbReference type="AlphaFoldDB" id="A0A7R9C0X0"/>
<name>A0A7R9C0X0_9CRUS</name>
<evidence type="ECO:0000313" key="1">
    <source>
        <dbReference type="EMBL" id="CAD7283825.1"/>
    </source>
</evidence>
<protein>
    <submittedName>
        <fullName evidence="1">Uncharacterized protein</fullName>
    </submittedName>
</protein>
<dbReference type="EMBL" id="OA888245">
    <property type="protein sequence ID" value="CAD7283825.1"/>
    <property type="molecule type" value="Genomic_DNA"/>
</dbReference>
<gene>
    <name evidence="1" type="ORF">NMOB1V02_LOCUS11435</name>
</gene>
<accession>A0A7R9C0X0</accession>
<organism evidence="1">
    <name type="scientific">Notodromas monacha</name>
    <dbReference type="NCBI Taxonomy" id="399045"/>
    <lineage>
        <taxon>Eukaryota</taxon>
        <taxon>Metazoa</taxon>
        <taxon>Ecdysozoa</taxon>
        <taxon>Arthropoda</taxon>
        <taxon>Crustacea</taxon>
        <taxon>Oligostraca</taxon>
        <taxon>Ostracoda</taxon>
        <taxon>Podocopa</taxon>
        <taxon>Podocopida</taxon>
        <taxon>Cypridocopina</taxon>
        <taxon>Cypridoidea</taxon>
        <taxon>Cyprididae</taxon>
        <taxon>Notodromas</taxon>
    </lineage>
</organism>
<sequence>MMTPTFPTSTSSSSIGEIRALRIQTTAGRAPRRRRDFTLGGVFSPQAFSEGCHQKPFAHAGELFPAFSGFVEILPTLTTRKASRLLQNFKLFPRHQRPARLSSVSNFSLAFIANSDLEFTAAWKYDHNIDENDSKDEPGFAMICSRETQISGTSRHDNELIPKDEYGKCIIRGKSAKEAAKARQFGRNG</sequence>
<keyword evidence="2" id="KW-1185">Reference proteome</keyword>